<proteinExistence type="predicted"/>
<organism evidence="3 4">
    <name type="scientific">Marinobacterium iners DSM 11526</name>
    <dbReference type="NCBI Taxonomy" id="1122198"/>
    <lineage>
        <taxon>Bacteria</taxon>
        <taxon>Pseudomonadati</taxon>
        <taxon>Pseudomonadota</taxon>
        <taxon>Gammaproteobacteria</taxon>
        <taxon>Oceanospirillales</taxon>
        <taxon>Oceanospirillaceae</taxon>
        <taxon>Marinobacterium</taxon>
    </lineage>
</organism>
<gene>
    <name evidence="3" type="ORF">SAMN02745729_11296</name>
</gene>
<dbReference type="RefSeq" id="WP_091827235.1">
    <property type="nucleotide sequence ID" value="NZ_FNRJ01000012.1"/>
</dbReference>
<dbReference type="PANTHER" id="PTHR40278:SF2">
    <property type="entry name" value="TYPE IV PILUS INNER MEMBRANE COMPONENT PILN"/>
    <property type="match status" value="1"/>
</dbReference>
<reference evidence="4" key="1">
    <citation type="submission" date="2016-10" db="EMBL/GenBank/DDBJ databases">
        <authorList>
            <person name="Varghese N."/>
            <person name="Submissions S."/>
        </authorList>
    </citation>
    <scope>NUCLEOTIDE SEQUENCE [LARGE SCALE GENOMIC DNA]</scope>
    <source>
        <strain evidence="4">DSM 11526</strain>
    </source>
</reference>
<keyword evidence="1" id="KW-0175">Coiled coil</keyword>
<name>A0A1H4FS46_9GAMM</name>
<dbReference type="STRING" id="1122198.SAMN02745729_11296"/>
<evidence type="ECO:0000313" key="4">
    <source>
        <dbReference type="Proteomes" id="UP000242469"/>
    </source>
</evidence>
<dbReference type="PANTHER" id="PTHR40278">
    <property type="entry name" value="DNA UTILIZATION PROTEIN HOFN"/>
    <property type="match status" value="1"/>
</dbReference>
<evidence type="ECO:0000313" key="3">
    <source>
        <dbReference type="EMBL" id="SEB00169.1"/>
    </source>
</evidence>
<dbReference type="EMBL" id="FNRJ01000012">
    <property type="protein sequence ID" value="SEB00169.1"/>
    <property type="molecule type" value="Genomic_DNA"/>
</dbReference>
<keyword evidence="2" id="KW-1133">Transmembrane helix</keyword>
<evidence type="ECO:0000256" key="1">
    <source>
        <dbReference type="SAM" id="Coils"/>
    </source>
</evidence>
<dbReference type="Proteomes" id="UP000242469">
    <property type="component" value="Unassembled WGS sequence"/>
</dbReference>
<keyword evidence="2" id="KW-0812">Transmembrane</keyword>
<dbReference type="GO" id="GO:0043683">
    <property type="term" value="P:type IV pilus assembly"/>
    <property type="evidence" value="ECO:0007669"/>
    <property type="project" value="TreeGrafter"/>
</dbReference>
<dbReference type="GO" id="GO:0043107">
    <property type="term" value="P:type IV pilus-dependent motility"/>
    <property type="evidence" value="ECO:0007669"/>
    <property type="project" value="TreeGrafter"/>
</dbReference>
<evidence type="ECO:0000256" key="2">
    <source>
        <dbReference type="SAM" id="Phobius"/>
    </source>
</evidence>
<sequence length="183" mass="21050">MAKINLRPWREERNERLQKNFIGNLVGSGLLGVLMLVASAQYYDMQISRQEARNAYMSSEIAVLDQKIKEIQQLRAKRERLLERLNVIQQLQGNRPVIVRSFDELVRVLPDDIHYSSLSRAGETINIKGEAKDNSNVSDLMRSLDQSIWFKEPDLSKVDNLEGTMRFDMKAAMTRPNAEEAGR</sequence>
<feature type="coiled-coil region" evidence="1">
    <location>
        <begin position="64"/>
        <end position="91"/>
    </location>
</feature>
<keyword evidence="4" id="KW-1185">Reference proteome</keyword>
<dbReference type="AlphaFoldDB" id="A0A1H4FS46"/>
<feature type="transmembrane region" description="Helical" evidence="2">
    <location>
        <begin position="21"/>
        <end position="43"/>
    </location>
</feature>
<protein>
    <submittedName>
        <fullName evidence="3">Type IV pilus assembly protein PilN</fullName>
    </submittedName>
</protein>
<dbReference type="OrthoDB" id="5296173at2"/>
<dbReference type="InterPro" id="IPR007813">
    <property type="entry name" value="PilN"/>
</dbReference>
<dbReference type="Pfam" id="PF05137">
    <property type="entry name" value="PilN"/>
    <property type="match status" value="1"/>
</dbReference>
<keyword evidence="2" id="KW-0472">Membrane</keyword>
<dbReference type="InterPro" id="IPR052534">
    <property type="entry name" value="Extracell_DNA_Util/SecSys_Comp"/>
</dbReference>
<accession>A0A1H4FS46</accession>